<dbReference type="InterPro" id="IPR041413">
    <property type="entry name" value="MLTR_LBD"/>
</dbReference>
<dbReference type="EMBL" id="CP010519">
    <property type="protein sequence ID" value="AJE80797.1"/>
    <property type="molecule type" value="Genomic_DNA"/>
</dbReference>
<evidence type="ECO:0000259" key="2">
    <source>
        <dbReference type="Pfam" id="PF17765"/>
    </source>
</evidence>
<dbReference type="AlphaFoldDB" id="A0A0B5ERN8"/>
<accession>A0A0B5ERN8</accession>
<feature type="domain" description="MmyB-like transcription regulator ligand binding" evidence="2">
    <location>
        <begin position="29"/>
        <end position="123"/>
    </location>
</feature>
<dbReference type="Gene3D" id="3.30.450.180">
    <property type="match status" value="1"/>
</dbReference>
<sequence>MAHQASGPRPGPDPGLQDPGLHGYLQDYARLLDSVPHPSVVFDHRWDVLLANPAFDVLFSGLDRCPTAMPCENFLRFVLFHPDAGSVLVDREALWCLPMMANFARAVERDTEDPSLQSIRRDIAVDPLMEEAYVRGLPHWIRSVGEDGLEHDGAVRPLRHPDPRWGRTSCRVVGDTPRTLQSRGYSRLTLVLREPRPRPAPLAGRLPRQSRRGTGHLKAVPLHDR</sequence>
<dbReference type="PANTHER" id="PTHR35010:SF2">
    <property type="entry name" value="BLL4672 PROTEIN"/>
    <property type="match status" value="1"/>
</dbReference>
<feature type="region of interest" description="Disordered" evidence="1">
    <location>
        <begin position="196"/>
        <end position="225"/>
    </location>
</feature>
<keyword evidence="4" id="KW-1185">Reference proteome</keyword>
<evidence type="ECO:0000313" key="3">
    <source>
        <dbReference type="EMBL" id="AJE80797.1"/>
    </source>
</evidence>
<gene>
    <name evidence="3" type="ORF">SLNWT_0421</name>
</gene>
<dbReference type="Proteomes" id="UP000031523">
    <property type="component" value="Chromosome"/>
</dbReference>
<dbReference type="Pfam" id="PF17765">
    <property type="entry name" value="MLTR_LBD"/>
    <property type="match status" value="1"/>
</dbReference>
<dbReference type="PANTHER" id="PTHR35010">
    <property type="entry name" value="BLL4672 PROTEIN-RELATED"/>
    <property type="match status" value="1"/>
</dbReference>
<reference evidence="3 4" key="1">
    <citation type="submission" date="2015-01" db="EMBL/GenBank/DDBJ databases">
        <title>Enhanced salinomycin production by adjusting the supply of polyketide extender units in Streptomyce albus DSM 41398.</title>
        <authorList>
            <person name="Lu C."/>
        </authorList>
    </citation>
    <scope>NUCLEOTIDE SEQUENCE [LARGE SCALE GENOMIC DNA]</scope>
    <source>
        <strain evidence="4">ATCC 21838 / DSM 41398 / FERM P-419 / JCM 4703 / NBRC 107858</strain>
    </source>
</reference>
<organism evidence="3 4">
    <name type="scientific">Streptomyces albus (strain ATCC 21838 / DSM 41398 / FERM P-419 / JCM 4703 / NBRC 107858)</name>
    <dbReference type="NCBI Taxonomy" id="1081613"/>
    <lineage>
        <taxon>Bacteria</taxon>
        <taxon>Bacillati</taxon>
        <taxon>Actinomycetota</taxon>
        <taxon>Actinomycetes</taxon>
        <taxon>Kitasatosporales</taxon>
        <taxon>Streptomycetaceae</taxon>
        <taxon>Streptomyces</taxon>
    </lineage>
</organism>
<protein>
    <recommendedName>
        <fullName evidence="2">MmyB-like transcription regulator ligand binding domain-containing protein</fullName>
    </recommendedName>
</protein>
<evidence type="ECO:0000313" key="4">
    <source>
        <dbReference type="Proteomes" id="UP000031523"/>
    </source>
</evidence>
<proteinExistence type="predicted"/>
<dbReference type="KEGG" id="sals:SLNWT_0421"/>
<evidence type="ECO:0000256" key="1">
    <source>
        <dbReference type="SAM" id="MobiDB-lite"/>
    </source>
</evidence>
<name>A0A0B5ERN8_STRA4</name>